<organism evidence="8 9">
    <name type="scientific">Brassicogethes aeneus</name>
    <name type="common">Rape pollen beetle</name>
    <name type="synonym">Meligethes aeneus</name>
    <dbReference type="NCBI Taxonomy" id="1431903"/>
    <lineage>
        <taxon>Eukaryota</taxon>
        <taxon>Metazoa</taxon>
        <taxon>Ecdysozoa</taxon>
        <taxon>Arthropoda</taxon>
        <taxon>Hexapoda</taxon>
        <taxon>Insecta</taxon>
        <taxon>Pterygota</taxon>
        <taxon>Neoptera</taxon>
        <taxon>Endopterygota</taxon>
        <taxon>Coleoptera</taxon>
        <taxon>Polyphaga</taxon>
        <taxon>Cucujiformia</taxon>
        <taxon>Nitidulidae</taxon>
        <taxon>Meligethinae</taxon>
        <taxon>Brassicogethes</taxon>
    </lineage>
</organism>
<dbReference type="Proteomes" id="UP001154078">
    <property type="component" value="Chromosome 10"/>
</dbReference>
<comment type="subcellular location">
    <subcellularLocation>
        <location evidence="1">Nucleus</location>
    </subcellularLocation>
</comment>
<evidence type="ECO:0000256" key="5">
    <source>
        <dbReference type="ARBA" id="ARBA00023186"/>
    </source>
</evidence>
<dbReference type="FunFam" id="2.60.40.1490:FF:000001">
    <property type="entry name" value="Histone chaperone ASF1"/>
    <property type="match status" value="1"/>
</dbReference>
<comment type="similarity">
    <text evidence="2">Belongs to the ASF1 family.</text>
</comment>
<reference evidence="8" key="1">
    <citation type="submission" date="2021-12" db="EMBL/GenBank/DDBJ databases">
        <authorList>
            <person name="King R."/>
        </authorList>
    </citation>
    <scope>NUCLEOTIDE SEQUENCE</scope>
</reference>
<evidence type="ECO:0000256" key="4">
    <source>
        <dbReference type="ARBA" id="ARBA00023163"/>
    </source>
</evidence>
<evidence type="ECO:0000256" key="6">
    <source>
        <dbReference type="ARBA" id="ARBA00023242"/>
    </source>
</evidence>
<evidence type="ECO:0000256" key="1">
    <source>
        <dbReference type="ARBA" id="ARBA00004123"/>
    </source>
</evidence>
<name>A0A9P0AVV2_BRAAE</name>
<keyword evidence="4" id="KW-0804">Transcription</keyword>
<dbReference type="Gene3D" id="2.60.40.1490">
    <property type="entry name" value="Histone chaperone ASF1-like"/>
    <property type="match status" value="1"/>
</dbReference>
<sequence length="200" mass="22695">MAKVQLCNITVMDNPSQFLNPFQFEITFECIEELKEDLEWKMIYVGSAESEEYDQVLDSVFVGPIPEGKHMFVFQADPPNVSRIPENDAIGVTVVLLTCSYRSQEFIRVGYFINNEYSDPELKENSPSPPQFDKVMRNILASEPRVTRFKINWEEPNQQENGQGSGENQAQTSSVEDNSASGQIPSFNENSNSWATMECS</sequence>
<keyword evidence="5" id="KW-0143">Chaperone</keyword>
<dbReference type="GO" id="GO:0042393">
    <property type="term" value="F:histone binding"/>
    <property type="evidence" value="ECO:0007669"/>
    <property type="project" value="TreeGrafter"/>
</dbReference>
<keyword evidence="9" id="KW-1185">Reference proteome</keyword>
<evidence type="ECO:0000256" key="7">
    <source>
        <dbReference type="SAM" id="MobiDB-lite"/>
    </source>
</evidence>
<dbReference type="InterPro" id="IPR036747">
    <property type="entry name" value="ASF1-like_sf"/>
</dbReference>
<evidence type="ECO:0000256" key="2">
    <source>
        <dbReference type="ARBA" id="ARBA00006051"/>
    </source>
</evidence>
<evidence type="ECO:0000256" key="3">
    <source>
        <dbReference type="ARBA" id="ARBA00023015"/>
    </source>
</evidence>
<dbReference type="InterPro" id="IPR006818">
    <property type="entry name" value="ASF1-like"/>
</dbReference>
<gene>
    <name evidence="8" type="ORF">MELIAE_LOCUS2402</name>
</gene>
<accession>A0A9P0AVV2</accession>
<dbReference type="GO" id="GO:0005634">
    <property type="term" value="C:nucleus"/>
    <property type="evidence" value="ECO:0007669"/>
    <property type="project" value="UniProtKB-SubCell"/>
</dbReference>
<dbReference type="GO" id="GO:0006335">
    <property type="term" value="P:DNA replication-dependent chromatin assembly"/>
    <property type="evidence" value="ECO:0007669"/>
    <property type="project" value="TreeGrafter"/>
</dbReference>
<feature type="region of interest" description="Disordered" evidence="7">
    <location>
        <begin position="155"/>
        <end position="200"/>
    </location>
</feature>
<evidence type="ECO:0000313" key="9">
    <source>
        <dbReference type="Proteomes" id="UP001154078"/>
    </source>
</evidence>
<evidence type="ECO:0000313" key="8">
    <source>
        <dbReference type="EMBL" id="CAH0549124.1"/>
    </source>
</evidence>
<proteinExistence type="inferred from homology"/>
<dbReference type="PANTHER" id="PTHR12040">
    <property type="entry name" value="ANTI-SILENCING PROTEIN 1"/>
    <property type="match status" value="1"/>
</dbReference>
<dbReference type="EMBL" id="OV121141">
    <property type="protein sequence ID" value="CAH0549124.1"/>
    <property type="molecule type" value="Genomic_DNA"/>
</dbReference>
<dbReference type="Pfam" id="PF04729">
    <property type="entry name" value="ASF1_hist_chap"/>
    <property type="match status" value="1"/>
</dbReference>
<feature type="compositionally biased region" description="Polar residues" evidence="7">
    <location>
        <begin position="170"/>
        <end position="200"/>
    </location>
</feature>
<dbReference type="OrthoDB" id="29755at2759"/>
<dbReference type="AlphaFoldDB" id="A0A9P0AVV2"/>
<evidence type="ECO:0008006" key="10">
    <source>
        <dbReference type="Google" id="ProtNLM"/>
    </source>
</evidence>
<dbReference type="GO" id="GO:0000785">
    <property type="term" value="C:chromatin"/>
    <property type="evidence" value="ECO:0007669"/>
    <property type="project" value="TreeGrafter"/>
</dbReference>
<keyword evidence="3" id="KW-0805">Transcription regulation</keyword>
<feature type="compositionally biased region" description="Low complexity" evidence="7">
    <location>
        <begin position="155"/>
        <end position="169"/>
    </location>
</feature>
<keyword evidence="6" id="KW-0539">Nucleus</keyword>
<protein>
    <recommendedName>
        <fullName evidence="10">Histone chaperone asf1</fullName>
    </recommendedName>
</protein>
<dbReference type="SUPFAM" id="SSF101546">
    <property type="entry name" value="ASF1-like"/>
    <property type="match status" value="1"/>
</dbReference>
<dbReference type="PANTHER" id="PTHR12040:SF0">
    <property type="entry name" value="HISTONE CHAPERONE ASF1"/>
    <property type="match status" value="1"/>
</dbReference>